<dbReference type="CDD" id="cd06422">
    <property type="entry name" value="NTP_transferase_like_1"/>
    <property type="match status" value="1"/>
</dbReference>
<dbReference type="InterPro" id="IPR029044">
    <property type="entry name" value="Nucleotide-diphossugar_trans"/>
</dbReference>
<name>A0A1J5SJ83_9ZZZZ</name>
<dbReference type="Gene3D" id="3.90.550.10">
    <property type="entry name" value="Spore Coat Polysaccharide Biosynthesis Protein SpsA, Chain A"/>
    <property type="match status" value="1"/>
</dbReference>
<keyword evidence="2 4" id="KW-0548">Nucleotidyltransferase</keyword>
<dbReference type="EC" id="2.7.7.33" evidence="4"/>
<organism evidence="4">
    <name type="scientific">mine drainage metagenome</name>
    <dbReference type="NCBI Taxonomy" id="410659"/>
    <lineage>
        <taxon>unclassified sequences</taxon>
        <taxon>metagenomes</taxon>
        <taxon>ecological metagenomes</taxon>
    </lineage>
</organism>
<evidence type="ECO:0000256" key="1">
    <source>
        <dbReference type="ARBA" id="ARBA00022679"/>
    </source>
</evidence>
<feature type="domain" description="Nucleotidyl transferase" evidence="3">
    <location>
        <begin position="1"/>
        <end position="139"/>
    </location>
</feature>
<dbReference type="PANTHER" id="PTHR43584">
    <property type="entry name" value="NUCLEOTIDYL TRANSFERASE"/>
    <property type="match status" value="1"/>
</dbReference>
<dbReference type="InterPro" id="IPR005835">
    <property type="entry name" value="NTP_transferase_dom"/>
</dbReference>
<sequence length="231" mass="25051">MIFAAGRGTRLRPLTDSRPKALVEIDGVTLLERVVRRLVAAGVTEAVINLHHFGEQIPPFLAARDNLGLTRIVFSEEPDLLDTGGGLKKAAAFFDDGRPFLVHNADVLSDIDLAGLMRTHVASGALATLAAMQRPTARPLFFDASNRLVGRRSATEGDVFVRPPNGAVSELGFCGIQAIDPRIFDHLTESGAFPIVRAYLRLAAQGSDIRCARVDGARWRDCGRLEDLRAL</sequence>
<dbReference type="InterPro" id="IPR050065">
    <property type="entry name" value="GlmU-like"/>
</dbReference>
<gene>
    <name evidence="4" type="primary">rfbF_4</name>
    <name evidence="4" type="ORF">GALL_138350</name>
</gene>
<evidence type="ECO:0000256" key="2">
    <source>
        <dbReference type="ARBA" id="ARBA00022695"/>
    </source>
</evidence>
<dbReference type="GO" id="GO:0047343">
    <property type="term" value="F:glucose-1-phosphate cytidylyltransferase activity"/>
    <property type="evidence" value="ECO:0007669"/>
    <property type="project" value="UniProtKB-EC"/>
</dbReference>
<dbReference type="EMBL" id="MLJW01000060">
    <property type="protein sequence ID" value="OIR04104.1"/>
    <property type="molecule type" value="Genomic_DNA"/>
</dbReference>
<evidence type="ECO:0000259" key="3">
    <source>
        <dbReference type="Pfam" id="PF00483"/>
    </source>
</evidence>
<dbReference type="PANTHER" id="PTHR43584:SF8">
    <property type="entry name" value="N-ACETYLMURAMATE ALPHA-1-PHOSPHATE URIDYLYLTRANSFERASE"/>
    <property type="match status" value="1"/>
</dbReference>
<comment type="caution">
    <text evidence="4">The sequence shown here is derived from an EMBL/GenBank/DDBJ whole genome shotgun (WGS) entry which is preliminary data.</text>
</comment>
<reference evidence="4" key="1">
    <citation type="submission" date="2016-10" db="EMBL/GenBank/DDBJ databases">
        <title>Sequence of Gallionella enrichment culture.</title>
        <authorList>
            <person name="Poehlein A."/>
            <person name="Muehling M."/>
            <person name="Daniel R."/>
        </authorList>
    </citation>
    <scope>NUCLEOTIDE SEQUENCE</scope>
</reference>
<dbReference type="Pfam" id="PF00483">
    <property type="entry name" value="NTP_transferase"/>
    <property type="match status" value="1"/>
</dbReference>
<dbReference type="AlphaFoldDB" id="A0A1J5SJ83"/>
<evidence type="ECO:0000313" key="4">
    <source>
        <dbReference type="EMBL" id="OIR04104.1"/>
    </source>
</evidence>
<proteinExistence type="predicted"/>
<protein>
    <submittedName>
        <fullName evidence="4">Glucose-1-phosphate cytidylyltransferase</fullName>
        <ecNumber evidence="4">2.7.7.33</ecNumber>
    </submittedName>
</protein>
<accession>A0A1J5SJ83</accession>
<keyword evidence="1 4" id="KW-0808">Transferase</keyword>
<dbReference type="SUPFAM" id="SSF53448">
    <property type="entry name" value="Nucleotide-diphospho-sugar transferases"/>
    <property type="match status" value="1"/>
</dbReference>